<keyword evidence="4 10" id="KW-0479">Metal-binding</keyword>
<organism evidence="13 16">
    <name type="scientific">Didymodactylos carnosus</name>
    <dbReference type="NCBI Taxonomy" id="1234261"/>
    <lineage>
        <taxon>Eukaryota</taxon>
        <taxon>Metazoa</taxon>
        <taxon>Spiralia</taxon>
        <taxon>Gnathifera</taxon>
        <taxon>Rotifera</taxon>
        <taxon>Eurotatoria</taxon>
        <taxon>Bdelloidea</taxon>
        <taxon>Philodinida</taxon>
        <taxon>Philodinidae</taxon>
        <taxon>Didymodactylos</taxon>
    </lineage>
</organism>
<accession>A0A814MTW5</accession>
<dbReference type="InterPro" id="IPR020583">
    <property type="entry name" value="Inositol_monoP_metal-BS"/>
</dbReference>
<evidence type="ECO:0000313" key="14">
    <source>
        <dbReference type="EMBL" id="CAF3692956.1"/>
    </source>
</evidence>
<dbReference type="Proteomes" id="UP000663829">
    <property type="component" value="Unassembled WGS sequence"/>
</dbReference>
<feature type="binding site" evidence="10">
    <location>
        <position position="123"/>
    </location>
    <ligand>
        <name>Mg(2+)</name>
        <dbReference type="ChEBI" id="CHEBI:18420"/>
        <label>1</label>
        <note>catalytic</note>
    </ligand>
</feature>
<evidence type="ECO:0000256" key="8">
    <source>
        <dbReference type="ARBA" id="ARBA00044479"/>
    </source>
</evidence>
<reference evidence="13" key="1">
    <citation type="submission" date="2021-02" db="EMBL/GenBank/DDBJ databases">
        <authorList>
            <person name="Nowell W R."/>
        </authorList>
    </citation>
    <scope>NUCLEOTIDE SEQUENCE</scope>
</reference>
<feature type="binding site" evidence="10">
    <location>
        <position position="124"/>
    </location>
    <ligand>
        <name>Mg(2+)</name>
        <dbReference type="ChEBI" id="CHEBI:18420"/>
        <label>1</label>
        <note>catalytic</note>
    </ligand>
</feature>
<dbReference type="InterPro" id="IPR051090">
    <property type="entry name" value="Inositol_monoP_superfamily"/>
</dbReference>
<evidence type="ECO:0000256" key="3">
    <source>
        <dbReference type="ARBA" id="ARBA00012633"/>
    </source>
</evidence>
<comment type="catalytic activity">
    <reaction evidence="9">
        <text>3'-phosphoadenylyl sulfate + H2O = adenosine 5'-phosphosulfate + phosphate</text>
        <dbReference type="Rhea" id="RHEA:77639"/>
        <dbReference type="ChEBI" id="CHEBI:15377"/>
        <dbReference type="ChEBI" id="CHEBI:43474"/>
        <dbReference type="ChEBI" id="CHEBI:58243"/>
        <dbReference type="ChEBI" id="CHEBI:58339"/>
        <dbReference type="EC" id="3.1.3.7"/>
    </reaction>
    <physiologicalReaction direction="left-to-right" evidence="9">
        <dbReference type="Rhea" id="RHEA:77640"/>
    </physiologicalReaction>
</comment>
<evidence type="ECO:0000313" key="15">
    <source>
        <dbReference type="EMBL" id="CAF3846987.1"/>
    </source>
</evidence>
<dbReference type="Proteomes" id="UP000682733">
    <property type="component" value="Unassembled WGS sequence"/>
</dbReference>
<dbReference type="CDD" id="cd01517">
    <property type="entry name" value="PAP_phosphatase"/>
    <property type="match status" value="1"/>
</dbReference>
<dbReference type="Proteomes" id="UP000681722">
    <property type="component" value="Unassembled WGS sequence"/>
</dbReference>
<keyword evidence="5" id="KW-0378">Hydrolase</keyword>
<gene>
    <name evidence="13" type="ORF">GPM918_LOCUS17772</name>
    <name evidence="12" type="ORF">OVA965_LOCUS10292</name>
    <name evidence="15" type="ORF">SRO942_LOCUS17771</name>
    <name evidence="14" type="ORF">TMI583_LOCUS10288</name>
</gene>
<evidence type="ECO:0000256" key="4">
    <source>
        <dbReference type="ARBA" id="ARBA00022723"/>
    </source>
</evidence>
<evidence type="ECO:0000313" key="16">
    <source>
        <dbReference type="Proteomes" id="UP000663829"/>
    </source>
</evidence>
<name>A0A814MTW5_9BILA</name>
<evidence type="ECO:0000256" key="7">
    <source>
        <dbReference type="ARBA" id="ARBA00044466"/>
    </source>
</evidence>
<dbReference type="GO" id="GO:0000103">
    <property type="term" value="P:sulfate assimilation"/>
    <property type="evidence" value="ECO:0007669"/>
    <property type="project" value="TreeGrafter"/>
</dbReference>
<dbReference type="NCBIfam" id="TIGR01330">
    <property type="entry name" value="bisphos_HAL2"/>
    <property type="match status" value="1"/>
</dbReference>
<dbReference type="PROSITE" id="PS00629">
    <property type="entry name" value="IMP_1"/>
    <property type="match status" value="1"/>
</dbReference>
<dbReference type="PANTHER" id="PTHR43200">
    <property type="entry name" value="PHOSPHATASE"/>
    <property type="match status" value="1"/>
</dbReference>
<comment type="similarity">
    <text evidence="2">Belongs to the inositol monophosphatase superfamily.</text>
</comment>
<dbReference type="Gene3D" id="3.30.540.10">
    <property type="entry name" value="Fructose-1,6-Bisphosphatase, subunit A, domain 1"/>
    <property type="match status" value="1"/>
</dbReference>
<dbReference type="EMBL" id="CAJOBC010004974">
    <property type="protein sequence ID" value="CAF3846987.1"/>
    <property type="molecule type" value="Genomic_DNA"/>
</dbReference>
<comment type="catalytic activity">
    <reaction evidence="7">
        <text>adenosine 2',5'-bisphosphate + H2O = AMP + phosphate</text>
        <dbReference type="Rhea" id="RHEA:77643"/>
        <dbReference type="ChEBI" id="CHEBI:15377"/>
        <dbReference type="ChEBI" id="CHEBI:43474"/>
        <dbReference type="ChEBI" id="CHEBI:194156"/>
        <dbReference type="ChEBI" id="CHEBI:456215"/>
        <dbReference type="EC" id="3.1.3.7"/>
    </reaction>
    <physiologicalReaction direction="left-to-right" evidence="7">
        <dbReference type="Rhea" id="RHEA:77644"/>
    </physiologicalReaction>
</comment>
<protein>
    <recommendedName>
        <fullName evidence="3">3'(2'),5'-bisphosphate nucleotidase</fullName>
        <ecNumber evidence="3">3.1.3.7</ecNumber>
    </recommendedName>
</protein>
<evidence type="ECO:0000256" key="5">
    <source>
        <dbReference type="ARBA" id="ARBA00022801"/>
    </source>
</evidence>
<dbReference type="EC" id="3.1.3.7" evidence="3"/>
<dbReference type="AlphaFoldDB" id="A0A814MTW5"/>
<evidence type="ECO:0000256" key="10">
    <source>
        <dbReference type="PIRSR" id="PIRSR600760-2"/>
    </source>
</evidence>
<dbReference type="PROSITE" id="PS00630">
    <property type="entry name" value="IMP_2"/>
    <property type="match status" value="1"/>
</dbReference>
<dbReference type="Gene3D" id="3.40.190.80">
    <property type="match status" value="1"/>
</dbReference>
<keyword evidence="11" id="KW-0472">Membrane</keyword>
<dbReference type="InterPro" id="IPR020550">
    <property type="entry name" value="Inositol_monophosphatase_CS"/>
</dbReference>
<dbReference type="Proteomes" id="UP000677228">
    <property type="component" value="Unassembled WGS sequence"/>
</dbReference>
<dbReference type="EMBL" id="CAJNOK010003784">
    <property type="protein sequence ID" value="CAF0914397.1"/>
    <property type="molecule type" value="Genomic_DNA"/>
</dbReference>
<feature type="binding site" evidence="10">
    <location>
        <position position="121"/>
    </location>
    <ligand>
        <name>Mg(2+)</name>
        <dbReference type="ChEBI" id="CHEBI:18420"/>
        <label>1</label>
        <note>catalytic</note>
    </ligand>
</feature>
<dbReference type="InterPro" id="IPR000760">
    <property type="entry name" value="Inositol_monophosphatase-like"/>
</dbReference>
<comment type="cofactor">
    <cofactor evidence="1 10">
        <name>Mg(2+)</name>
        <dbReference type="ChEBI" id="CHEBI:18420"/>
    </cofactor>
</comment>
<sequence length="329" mass="37269">MSYDKEKQVATAACLKAAKLCEKVRKTLSDVKSMLKDDKSPVTIADYGSQALICHGLKENFPDDPIIAEENAGDIKEMSEQRRLITHYVQQQCKDKISDEDVLRWIDYGRGNIAHRYWTLDPIDGTKGYLRGDQYAIALALVIGGQIVLGIIACPALDEGMIFWAVRNHGAYRQDIEQQTYPVRIKTIQNDFDRSQLQYVESIENTLCDHEKQDKVAQLLGISTPSIRLDSMTKYCLVASGKVGLYLRFPSPNKVDYRENIWDHAAGVIVVEESGGYVTDMDGKELNFHDNIKMLNNRGVIVSNNITIHQQLLHVIKQYEQSKRESSVD</sequence>
<dbReference type="PRINTS" id="PR00377">
    <property type="entry name" value="IMPHPHTASES"/>
</dbReference>
<feature type="binding site" evidence="10">
    <location>
        <position position="69"/>
    </location>
    <ligand>
        <name>Mg(2+)</name>
        <dbReference type="ChEBI" id="CHEBI:18420"/>
        <label>1</label>
        <note>catalytic</note>
    </ligand>
</feature>
<evidence type="ECO:0000313" key="12">
    <source>
        <dbReference type="EMBL" id="CAF0914397.1"/>
    </source>
</evidence>
<dbReference type="SUPFAM" id="SSF56655">
    <property type="entry name" value="Carbohydrate phosphatase"/>
    <property type="match status" value="1"/>
</dbReference>
<dbReference type="OrthoDB" id="9977309at2759"/>
<dbReference type="GO" id="GO:0008441">
    <property type="term" value="F:3'(2'),5'-bisphosphate nucleotidase activity"/>
    <property type="evidence" value="ECO:0007669"/>
    <property type="project" value="UniProtKB-EC"/>
</dbReference>
<evidence type="ECO:0000256" key="9">
    <source>
        <dbReference type="ARBA" id="ARBA00044484"/>
    </source>
</evidence>
<feature type="binding site" evidence="10">
    <location>
        <position position="263"/>
    </location>
    <ligand>
        <name>Mg(2+)</name>
        <dbReference type="ChEBI" id="CHEBI:18420"/>
        <label>1</label>
        <note>catalytic</note>
    </ligand>
</feature>
<dbReference type="Pfam" id="PF00459">
    <property type="entry name" value="Inositol_P"/>
    <property type="match status" value="1"/>
</dbReference>
<comment type="caution">
    <text evidence="13">The sequence shown here is derived from an EMBL/GenBank/DDBJ whole genome shotgun (WGS) entry which is preliminary data.</text>
</comment>
<keyword evidence="11" id="KW-1133">Transmembrane helix</keyword>
<keyword evidence="16" id="KW-1185">Reference proteome</keyword>
<evidence type="ECO:0000256" key="1">
    <source>
        <dbReference type="ARBA" id="ARBA00001946"/>
    </source>
</evidence>
<proteinExistence type="inferred from homology"/>
<dbReference type="InterPro" id="IPR006239">
    <property type="entry name" value="DPNP"/>
</dbReference>
<evidence type="ECO:0000313" key="13">
    <source>
        <dbReference type="EMBL" id="CAF1081107.1"/>
    </source>
</evidence>
<keyword evidence="6 10" id="KW-0460">Magnesium</keyword>
<feature type="transmembrane region" description="Helical" evidence="11">
    <location>
        <begin position="135"/>
        <end position="153"/>
    </location>
</feature>
<dbReference type="GO" id="GO:0046872">
    <property type="term" value="F:metal ion binding"/>
    <property type="evidence" value="ECO:0007669"/>
    <property type="project" value="UniProtKB-KW"/>
</dbReference>
<keyword evidence="11" id="KW-0812">Transmembrane</keyword>
<dbReference type="GO" id="GO:0046854">
    <property type="term" value="P:phosphatidylinositol phosphate biosynthetic process"/>
    <property type="evidence" value="ECO:0007669"/>
    <property type="project" value="InterPro"/>
</dbReference>
<dbReference type="EMBL" id="CAJNOQ010004973">
    <property type="protein sequence ID" value="CAF1081107.1"/>
    <property type="molecule type" value="Genomic_DNA"/>
</dbReference>
<evidence type="ECO:0000256" key="2">
    <source>
        <dbReference type="ARBA" id="ARBA00009759"/>
    </source>
</evidence>
<comment type="catalytic activity">
    <reaction evidence="8">
        <text>adenosine 3',5'-bisphosphate + H2O = AMP + phosphate</text>
        <dbReference type="Rhea" id="RHEA:10040"/>
        <dbReference type="ChEBI" id="CHEBI:15377"/>
        <dbReference type="ChEBI" id="CHEBI:43474"/>
        <dbReference type="ChEBI" id="CHEBI:58343"/>
        <dbReference type="ChEBI" id="CHEBI:456215"/>
        <dbReference type="EC" id="3.1.3.7"/>
    </reaction>
    <physiologicalReaction direction="left-to-right" evidence="8">
        <dbReference type="Rhea" id="RHEA:10041"/>
    </physiologicalReaction>
</comment>
<evidence type="ECO:0000256" key="11">
    <source>
        <dbReference type="SAM" id="Phobius"/>
    </source>
</evidence>
<dbReference type="EMBL" id="CAJOBA010003785">
    <property type="protein sequence ID" value="CAF3692956.1"/>
    <property type="molecule type" value="Genomic_DNA"/>
</dbReference>
<dbReference type="PANTHER" id="PTHR43200:SF6">
    <property type="entry name" value="3'(2'),5'-BISPHOSPHATE NUCLEOTIDASE"/>
    <property type="match status" value="1"/>
</dbReference>
<evidence type="ECO:0000256" key="6">
    <source>
        <dbReference type="ARBA" id="ARBA00022842"/>
    </source>
</evidence>